<dbReference type="InterPro" id="IPR036445">
    <property type="entry name" value="GPCR_2_extracell_dom_sf"/>
</dbReference>
<feature type="region of interest" description="Disordered" evidence="8">
    <location>
        <begin position="548"/>
        <end position="572"/>
    </location>
</feature>
<name>A0AAN9TLS7_9HEMI</name>
<keyword evidence="6 9" id="KW-0472">Membrane</keyword>
<dbReference type="EMBL" id="JBBCAQ010000020">
    <property type="protein sequence ID" value="KAK7592942.1"/>
    <property type="molecule type" value="Genomic_DNA"/>
</dbReference>
<evidence type="ECO:0000313" key="14">
    <source>
        <dbReference type="Proteomes" id="UP001367676"/>
    </source>
</evidence>
<dbReference type="InterPro" id="IPR032471">
    <property type="entry name" value="AGRL2-4_GAIN_subdom_A"/>
</dbReference>
<dbReference type="PANTHER" id="PTHR46780">
    <property type="entry name" value="PROTEIN EVA-1"/>
    <property type="match status" value="1"/>
</dbReference>
<dbReference type="PROSITE" id="PS50228">
    <property type="entry name" value="SUEL_LECTIN"/>
    <property type="match status" value="1"/>
</dbReference>
<evidence type="ECO:0000256" key="1">
    <source>
        <dbReference type="ARBA" id="ARBA00004370"/>
    </source>
</evidence>
<dbReference type="PROSITE" id="PS50227">
    <property type="entry name" value="G_PROTEIN_RECEP_F2_3"/>
    <property type="match status" value="1"/>
</dbReference>
<dbReference type="Pfam" id="PF16489">
    <property type="entry name" value="GAIN"/>
    <property type="match status" value="1"/>
</dbReference>
<keyword evidence="3 9" id="KW-0812">Transmembrane</keyword>
<dbReference type="AlphaFoldDB" id="A0AAN9TLS7"/>
<evidence type="ECO:0000256" key="2">
    <source>
        <dbReference type="ARBA" id="ARBA00010933"/>
    </source>
</evidence>
<reference evidence="13 14" key="1">
    <citation type="submission" date="2024-03" db="EMBL/GenBank/DDBJ databases">
        <title>Adaptation during the transition from Ophiocordyceps entomopathogen to insect associate is accompanied by gene loss and intensified selection.</title>
        <authorList>
            <person name="Ward C.M."/>
            <person name="Onetto C.A."/>
            <person name="Borneman A.R."/>
        </authorList>
    </citation>
    <scope>NUCLEOTIDE SEQUENCE [LARGE SCALE GENOMIC DNA]</scope>
    <source>
        <strain evidence="13">AWRI1</strain>
        <tissue evidence="13">Single Adult Female</tissue>
    </source>
</reference>
<dbReference type="InterPro" id="IPR001879">
    <property type="entry name" value="GPCR_2_extracellular_dom"/>
</dbReference>
<dbReference type="GO" id="GO:0016020">
    <property type="term" value="C:membrane"/>
    <property type="evidence" value="ECO:0007669"/>
    <property type="project" value="UniProtKB-SubCell"/>
</dbReference>
<feature type="domain" description="GAIN-B" evidence="10">
    <location>
        <begin position="804"/>
        <end position="975"/>
    </location>
</feature>
<dbReference type="GO" id="GO:0030246">
    <property type="term" value="F:carbohydrate binding"/>
    <property type="evidence" value="ECO:0007669"/>
    <property type="project" value="UniProtKB-KW"/>
</dbReference>
<protein>
    <recommendedName>
        <fullName evidence="15">Latrophilin Cirl</fullName>
    </recommendedName>
</protein>
<dbReference type="InterPro" id="IPR046338">
    <property type="entry name" value="GAIN_dom_sf"/>
</dbReference>
<evidence type="ECO:0000313" key="13">
    <source>
        <dbReference type="EMBL" id="KAK7592942.1"/>
    </source>
</evidence>
<evidence type="ECO:0000256" key="8">
    <source>
        <dbReference type="SAM" id="MobiDB-lite"/>
    </source>
</evidence>
<dbReference type="Proteomes" id="UP001367676">
    <property type="component" value="Unassembled WGS sequence"/>
</dbReference>
<evidence type="ECO:0000256" key="9">
    <source>
        <dbReference type="SAM" id="Phobius"/>
    </source>
</evidence>
<feature type="domain" description="G-protein coupled receptors family 2 profile 1" evidence="11">
    <location>
        <begin position="625"/>
        <end position="684"/>
    </location>
</feature>
<dbReference type="InterPro" id="IPR000922">
    <property type="entry name" value="Lectin_gal-bd_dom"/>
</dbReference>
<feature type="transmembrane region" description="Helical" evidence="9">
    <location>
        <begin position="986"/>
        <end position="1005"/>
    </location>
</feature>
<feature type="compositionally biased region" description="Low complexity" evidence="8">
    <location>
        <begin position="548"/>
        <end position="564"/>
    </location>
</feature>
<gene>
    <name evidence="13" type="ORF">V9T40_007694</name>
</gene>
<comment type="similarity">
    <text evidence="2">Belongs to the G-protein coupled receptor 2 family. LN-TM7 subfamily.</text>
</comment>
<evidence type="ECO:0000259" key="11">
    <source>
        <dbReference type="PROSITE" id="PS50227"/>
    </source>
</evidence>
<dbReference type="Pfam" id="PF02140">
    <property type="entry name" value="SUEL_Lectin"/>
    <property type="match status" value="1"/>
</dbReference>
<evidence type="ECO:0000256" key="7">
    <source>
        <dbReference type="ARBA" id="ARBA00023157"/>
    </source>
</evidence>
<dbReference type="Gene3D" id="1.25.40.610">
    <property type="match status" value="1"/>
</dbReference>
<keyword evidence="7" id="KW-1015">Disulfide bond</keyword>
<dbReference type="SMART" id="SM00303">
    <property type="entry name" value="GPS"/>
    <property type="match status" value="1"/>
</dbReference>
<feature type="region of interest" description="Disordered" evidence="8">
    <location>
        <begin position="292"/>
        <end position="331"/>
    </location>
</feature>
<evidence type="ECO:0000259" key="10">
    <source>
        <dbReference type="PROSITE" id="PS50221"/>
    </source>
</evidence>
<comment type="subcellular location">
    <subcellularLocation>
        <location evidence="1">Membrane</location>
    </subcellularLocation>
</comment>
<dbReference type="GO" id="GO:0004930">
    <property type="term" value="F:G protein-coupled receptor activity"/>
    <property type="evidence" value="ECO:0007669"/>
    <property type="project" value="InterPro"/>
</dbReference>
<dbReference type="InterPro" id="IPR000203">
    <property type="entry name" value="GPS"/>
</dbReference>
<keyword evidence="4" id="KW-0430">Lectin</keyword>
<feature type="region of interest" description="Disordered" evidence="8">
    <location>
        <begin position="364"/>
        <end position="392"/>
    </location>
</feature>
<evidence type="ECO:0000259" key="12">
    <source>
        <dbReference type="PROSITE" id="PS50228"/>
    </source>
</evidence>
<dbReference type="InterPro" id="IPR043159">
    <property type="entry name" value="Lectin_gal-bd_sf"/>
</dbReference>
<feature type="compositionally biased region" description="Basic and acidic residues" evidence="8">
    <location>
        <begin position="1169"/>
        <end position="1185"/>
    </location>
</feature>
<dbReference type="InterPro" id="IPR057244">
    <property type="entry name" value="GAIN_B"/>
</dbReference>
<dbReference type="Gene3D" id="4.10.1240.10">
    <property type="entry name" value="GPCR, family 2, extracellular hormone receptor domain"/>
    <property type="match status" value="1"/>
</dbReference>
<dbReference type="Gene3D" id="2.60.220.50">
    <property type="match status" value="1"/>
</dbReference>
<dbReference type="FunFam" id="2.60.120.740:FF:000001">
    <property type="entry name" value="Adhesion G protein-coupled receptor L2"/>
    <property type="match status" value="1"/>
</dbReference>
<feature type="compositionally biased region" description="Polar residues" evidence="8">
    <location>
        <begin position="378"/>
        <end position="387"/>
    </location>
</feature>
<dbReference type="PROSITE" id="PS50221">
    <property type="entry name" value="GAIN_B"/>
    <property type="match status" value="1"/>
</dbReference>
<dbReference type="CDD" id="cd22830">
    <property type="entry name" value="Gal_Rha_Lectin_dCirl"/>
    <property type="match status" value="1"/>
</dbReference>
<comment type="caution">
    <text evidence="13">The sequence shown here is derived from an EMBL/GenBank/DDBJ whole genome shotgun (WGS) entry which is preliminary data.</text>
</comment>
<dbReference type="Gene3D" id="2.60.120.740">
    <property type="match status" value="1"/>
</dbReference>
<feature type="domain" description="SUEL-type lectin" evidence="12">
    <location>
        <begin position="422"/>
        <end position="511"/>
    </location>
</feature>
<proteinExistence type="inferred from homology"/>
<evidence type="ECO:0000256" key="6">
    <source>
        <dbReference type="ARBA" id="ARBA00023136"/>
    </source>
</evidence>
<evidence type="ECO:0000256" key="5">
    <source>
        <dbReference type="ARBA" id="ARBA00022989"/>
    </source>
</evidence>
<evidence type="ECO:0000256" key="3">
    <source>
        <dbReference type="ARBA" id="ARBA00022692"/>
    </source>
</evidence>
<evidence type="ECO:0000256" key="4">
    <source>
        <dbReference type="ARBA" id="ARBA00022734"/>
    </source>
</evidence>
<dbReference type="Pfam" id="PF01825">
    <property type="entry name" value="GPS"/>
    <property type="match status" value="1"/>
</dbReference>
<organism evidence="13 14">
    <name type="scientific">Parthenolecanium corni</name>
    <dbReference type="NCBI Taxonomy" id="536013"/>
    <lineage>
        <taxon>Eukaryota</taxon>
        <taxon>Metazoa</taxon>
        <taxon>Ecdysozoa</taxon>
        <taxon>Arthropoda</taxon>
        <taxon>Hexapoda</taxon>
        <taxon>Insecta</taxon>
        <taxon>Pterygota</taxon>
        <taxon>Neoptera</taxon>
        <taxon>Paraneoptera</taxon>
        <taxon>Hemiptera</taxon>
        <taxon>Sternorrhyncha</taxon>
        <taxon>Coccoidea</taxon>
        <taxon>Coccidae</taxon>
        <taxon>Parthenolecanium</taxon>
    </lineage>
</organism>
<feature type="region of interest" description="Disordered" evidence="8">
    <location>
        <begin position="1142"/>
        <end position="1215"/>
    </location>
</feature>
<keyword evidence="5 9" id="KW-1133">Transmembrane helix</keyword>
<evidence type="ECO:0008006" key="15">
    <source>
        <dbReference type="Google" id="ProtNLM"/>
    </source>
</evidence>
<feature type="compositionally biased region" description="Polar residues" evidence="8">
    <location>
        <begin position="1150"/>
        <end position="1165"/>
    </location>
</feature>
<feature type="compositionally biased region" description="Low complexity" evidence="8">
    <location>
        <begin position="292"/>
        <end position="308"/>
    </location>
</feature>
<accession>A0AAN9TLS7</accession>
<sequence>MRELRKDVDSGLESTKEELDNMDEMKIEDVLMGLKGLKQEEVFSFLGKNNFTPAETEMSSTGFSGYDHLPTVDSVEIEQLQLSLSAHLDGIQGSIGHVFASKTDPKSKMKNEQKSAINIFECTPKPQPVVSEWLTEDSQYQRVSSSWPNEEEIIATNIGEELICTSNPEEDDFQCLPNNTYMIQSSTDRVELPDQPIYPSLDMSDDEEDVYSFDQRDDETWTPKIKIKINEVKPQRPTRNRKQNSAVAKYLKAAARKRADPAPIILESSSSSLLPPCYPPISSECVVESSPSTFSSFSSPSTSESLSSPQVPARRGRKAKPKPSPKGHKLHLRTDFKGSRLIPPKTCKLLQTSRSAVVAALQPGAPAKQQRVKADGNHTPSTSSPSNAEKKVPSSHITKLLVLLYLKMAASKDHAEYYTVYACDGKMLKIECKENYVINLIRANYGRYSITVCNDNGSTDWSVNCMSHRSFTILQGRCNQKRNCSVSASTSLFDDPCPGTVKYLEAHYACTLASASSPATRSTPPWLMTSPPSVWMTPKSFTLHSETSTVASSATTSATTLSSTKAEPKNNEPEEIDWILPNTPSLPVESSSEIEVAVPRVTSDEMSSSTEMTVLPNYDEKIPMCKPTIARNLSWNWTSGGDVSVQPCPGGATGLARWRCQIIPENQAIRYPDTPDLSECKSMWLNSLESRINEKDPLLKIATDLCQVTENKMLFGGDMLTTVKIIHEIAQKMQSDIQTFSDYHQREEMVSELLQSAVQVGSNLLDASQQASWKDLSYKEQVRVASSLLIGLEENSFLLAETMTRERVVTHCMKNILLSVQILEVKNVVNEHFPTYTVTEKCSLKVNNWLQLDKSSLLENSDSGLVRLVYTAFDTLETVLKAQPNNPEEKKINSKVLSASLGKGRHIQLAQPVELCLEHLQTENVSNPTCVFWDYSEKEWSEEGCFLVATNKTHTICRCAHLTNFAILVDIRPTTFSDGSMSVTSLILLFVALLILMVVGGFLFARYLRKQHTRKEYGSATFASDDGDWLRKCYGCCRTSAESEKTLNYKEPRPALYGNATMQSMASVADNDGVAIYATQVIAHASNTIPRSYMAENSIESHYQTSHLKLNHNYPTYNRNGSIRKIREARRLEHLENTLQQRNKKLASGSLRSNSPRSHTYSEIASASHRSDPVYEEIEREREHCGQISDISDEDAKRNSDMSRQSSKSYGDHRPLIPYNAVTDQNFHAVLDAAYRQQLKEHSARTVSVLDGQTVVCHLQQSDPRIYHKSVSHALPPHHF</sequence>
<keyword evidence="14" id="KW-1185">Reference proteome</keyword>
<feature type="compositionally biased region" description="Basic residues" evidence="8">
    <location>
        <begin position="314"/>
        <end position="331"/>
    </location>
</feature>